<reference evidence="1" key="1">
    <citation type="submission" date="2022-01" db="EMBL/GenBank/DDBJ databases">
        <authorList>
            <person name="Jo J.-H."/>
            <person name="Im W.-T."/>
        </authorList>
    </citation>
    <scope>NUCLEOTIDE SEQUENCE</scope>
    <source>
        <strain evidence="1">NA20</strain>
    </source>
</reference>
<evidence type="ECO:0000313" key="1">
    <source>
        <dbReference type="EMBL" id="MCG2613425.1"/>
    </source>
</evidence>
<dbReference type="Proteomes" id="UP001165367">
    <property type="component" value="Unassembled WGS sequence"/>
</dbReference>
<dbReference type="SUPFAM" id="SSF160419">
    <property type="entry name" value="YdfO-like"/>
    <property type="match status" value="1"/>
</dbReference>
<evidence type="ECO:0000313" key="2">
    <source>
        <dbReference type="Proteomes" id="UP001165367"/>
    </source>
</evidence>
<accession>A0ABS9KMA6</accession>
<dbReference type="InterPro" id="IPR009833">
    <property type="entry name" value="DUF1398"/>
</dbReference>
<dbReference type="Pfam" id="PF07166">
    <property type="entry name" value="DUF1398"/>
    <property type="match status" value="1"/>
</dbReference>
<dbReference type="InterPro" id="IPR036696">
    <property type="entry name" value="YdfO-like_sf"/>
</dbReference>
<gene>
    <name evidence="1" type="ORF">LZZ85_04000</name>
</gene>
<keyword evidence="2" id="KW-1185">Reference proteome</keyword>
<comment type="caution">
    <text evidence="1">The sequence shown here is derived from an EMBL/GenBank/DDBJ whole genome shotgun (WGS) entry which is preliminary data.</text>
</comment>
<dbReference type="EMBL" id="JAKLTR010000002">
    <property type="protein sequence ID" value="MCG2613425.1"/>
    <property type="molecule type" value="Genomic_DNA"/>
</dbReference>
<proteinExistence type="predicted"/>
<dbReference type="RefSeq" id="WP_237868653.1">
    <property type="nucleotide sequence ID" value="NZ_JAKLTR010000002.1"/>
</dbReference>
<sequence>MTFSLEQLKAAHAKVKTGADFPKYIQEIKSLGLLTYEYDVRTGATIYFGTNGHTVNAVGWYSEPITVQAEKNAAVVADAIRRHQQGGSNFLTFCREVAAAGVASWQIDTRNMLCRYLDLNGNELVTEPIPDEAAC</sequence>
<name>A0ABS9KMA6_9BACT</name>
<organism evidence="1 2">
    <name type="scientific">Terrimonas ginsenosidimutans</name>
    <dbReference type="NCBI Taxonomy" id="2908004"/>
    <lineage>
        <taxon>Bacteria</taxon>
        <taxon>Pseudomonadati</taxon>
        <taxon>Bacteroidota</taxon>
        <taxon>Chitinophagia</taxon>
        <taxon>Chitinophagales</taxon>
        <taxon>Chitinophagaceae</taxon>
        <taxon>Terrimonas</taxon>
    </lineage>
</organism>
<dbReference type="Gene3D" id="3.30.1810.10">
    <property type="entry name" value="YdfO-like"/>
    <property type="match status" value="1"/>
</dbReference>
<protein>
    <submittedName>
        <fullName evidence="1">DUF1398 domain-containing protein</fullName>
    </submittedName>
</protein>